<dbReference type="EMBL" id="APJX01000008">
    <property type="protein sequence ID" value="EMS78513.1"/>
    <property type="molecule type" value="Genomic_DNA"/>
</dbReference>
<evidence type="ECO:0008006" key="4">
    <source>
        <dbReference type="Google" id="ProtNLM"/>
    </source>
</evidence>
<dbReference type="EMBL" id="APJX01000003">
    <property type="protein sequence ID" value="EMS80196.1"/>
    <property type="molecule type" value="Genomic_DNA"/>
</dbReference>
<evidence type="ECO:0000313" key="1">
    <source>
        <dbReference type="EMBL" id="EMS78513.1"/>
    </source>
</evidence>
<dbReference type="InterPro" id="IPR025336">
    <property type="entry name" value="SCO4226-like"/>
</dbReference>
<keyword evidence="3" id="KW-1185">Reference proteome</keyword>
<dbReference type="RefSeq" id="WP_006965547.1">
    <property type="nucleotide sequence ID" value="NZ_APJX01000003.1"/>
</dbReference>
<evidence type="ECO:0000313" key="3">
    <source>
        <dbReference type="Proteomes" id="UP000014216"/>
    </source>
</evidence>
<proteinExistence type="predicted"/>
<dbReference type="OrthoDB" id="5420024at2"/>
<reference evidence="2 3" key="1">
    <citation type="journal article" date="2013" name="Genome Announc.">
        <title>Draft Genome Sequence of Desulfotignum phosphitoxidans DSM 13687 Strain FiPS-3.</title>
        <authorList>
            <person name="Poehlein A."/>
            <person name="Daniel R."/>
            <person name="Simeonova D.D."/>
        </authorList>
    </citation>
    <scope>NUCLEOTIDE SEQUENCE [LARGE SCALE GENOMIC DNA]</scope>
    <source>
        <strain evidence="2 3">DSM 13687</strain>
    </source>
</reference>
<sequence length="104" mass="12061">MSKLNKYMMVHNNPGINCEEVQANWRKLAAVESATWVRTYYNDEKGVRYCLWLAPSEEDLKDIFTEIGISWESIVPVEETVPDLWGEKWNEHLEKDVAADTLGN</sequence>
<dbReference type="Proteomes" id="UP000014216">
    <property type="component" value="Unassembled WGS sequence"/>
</dbReference>
<evidence type="ECO:0000313" key="2">
    <source>
        <dbReference type="EMBL" id="EMS80196.1"/>
    </source>
</evidence>
<dbReference type="InterPro" id="IPR042557">
    <property type="entry name" value="SCO4226"/>
</dbReference>
<dbReference type="Gene3D" id="3.30.70.3090">
    <property type="entry name" value="ORF SCO4226, nickel-binding ferredoxin-like monomer"/>
    <property type="match status" value="1"/>
</dbReference>
<accession>S0G6Q6</accession>
<comment type="caution">
    <text evidence="2">The sequence shown here is derived from an EMBL/GenBank/DDBJ whole genome shotgun (WGS) entry which is preliminary data.</text>
</comment>
<dbReference type="AlphaFoldDB" id="S0G6Q6"/>
<protein>
    <recommendedName>
        <fullName evidence="4">DUF4242 domain-containing protein</fullName>
    </recommendedName>
</protein>
<organism evidence="2 3">
    <name type="scientific">Desulfotignum phosphitoxidans DSM 13687</name>
    <dbReference type="NCBI Taxonomy" id="1286635"/>
    <lineage>
        <taxon>Bacteria</taxon>
        <taxon>Pseudomonadati</taxon>
        <taxon>Thermodesulfobacteriota</taxon>
        <taxon>Desulfobacteria</taxon>
        <taxon>Desulfobacterales</taxon>
        <taxon>Desulfobacteraceae</taxon>
        <taxon>Desulfotignum</taxon>
    </lineage>
</organism>
<dbReference type="Pfam" id="PF14026">
    <property type="entry name" value="SCO4226-like"/>
    <property type="match status" value="1"/>
</dbReference>
<gene>
    <name evidence="2" type="ORF">Dpo_3c03400</name>
    <name evidence="1" type="ORF">Dpo_8c01800</name>
</gene>
<name>S0G6Q6_9BACT</name>